<dbReference type="GO" id="GO:0042262">
    <property type="term" value="P:DNA protection"/>
    <property type="evidence" value="ECO:0007669"/>
    <property type="project" value="InterPro"/>
</dbReference>
<evidence type="ECO:0000256" key="19">
    <source>
        <dbReference type="ARBA" id="ARBA00048894"/>
    </source>
</evidence>
<comment type="catalytic activity">
    <reaction evidence="7">
        <text>8-oxo-dATP + H2O = 8-oxo-dAMP + diphosphate + H(+)</text>
        <dbReference type="Rhea" id="RHEA:65396"/>
        <dbReference type="ChEBI" id="CHEBI:15377"/>
        <dbReference type="ChEBI" id="CHEBI:15378"/>
        <dbReference type="ChEBI" id="CHEBI:33019"/>
        <dbReference type="ChEBI" id="CHEBI:71361"/>
        <dbReference type="ChEBI" id="CHEBI:172871"/>
    </reaction>
    <physiologicalReaction direction="left-to-right" evidence="7">
        <dbReference type="Rhea" id="RHEA:65397"/>
    </physiologicalReaction>
</comment>
<feature type="domain" description="Nudix hydrolase" evidence="22">
    <location>
        <begin position="47"/>
        <end position="194"/>
    </location>
</feature>
<evidence type="ECO:0000256" key="12">
    <source>
        <dbReference type="ARBA" id="ARBA00026218"/>
    </source>
</evidence>
<feature type="non-terminal residue" evidence="23">
    <location>
        <position position="274"/>
    </location>
</feature>
<dbReference type="PRINTS" id="PR01403">
    <property type="entry name" value="8OXTPHPHTASE"/>
</dbReference>
<dbReference type="EMBL" id="CYKH01000364">
    <property type="protein sequence ID" value="CUF60085.1"/>
    <property type="molecule type" value="Genomic_DNA"/>
</dbReference>
<evidence type="ECO:0000256" key="7">
    <source>
        <dbReference type="ARBA" id="ARBA00024448"/>
    </source>
</evidence>
<comment type="cofactor">
    <cofactor evidence="1">
        <name>Mg(2+)</name>
        <dbReference type="ChEBI" id="CHEBI:18420"/>
    </cofactor>
</comment>
<evidence type="ECO:0000313" key="24">
    <source>
        <dbReference type="Proteomes" id="UP000051952"/>
    </source>
</evidence>
<comment type="catalytic activity">
    <reaction evidence="20">
        <text>N(6)-methyl-dATP + H2O = N(6)-methyl-dAMP + diphosphate + H(+)</text>
        <dbReference type="Rhea" id="RHEA:67604"/>
        <dbReference type="ChEBI" id="CHEBI:15377"/>
        <dbReference type="ChEBI" id="CHEBI:15378"/>
        <dbReference type="ChEBI" id="CHEBI:33019"/>
        <dbReference type="ChEBI" id="CHEBI:169976"/>
        <dbReference type="ChEBI" id="CHEBI:172872"/>
    </reaction>
    <physiologicalReaction direction="left-to-right" evidence="20">
        <dbReference type="Rhea" id="RHEA:67605"/>
    </physiologicalReaction>
</comment>
<evidence type="ECO:0000256" key="2">
    <source>
        <dbReference type="ARBA" id="ARBA00005582"/>
    </source>
</evidence>
<dbReference type="GO" id="GO:0005737">
    <property type="term" value="C:cytoplasm"/>
    <property type="evidence" value="ECO:0007669"/>
    <property type="project" value="TreeGrafter"/>
</dbReference>
<keyword evidence="6" id="KW-0460">Magnesium</keyword>
<dbReference type="GO" id="GO:0046872">
    <property type="term" value="F:metal ion binding"/>
    <property type="evidence" value="ECO:0007669"/>
    <property type="project" value="UniProtKB-KW"/>
</dbReference>
<name>A0A0S4ISN1_BODSA</name>
<dbReference type="CDD" id="cd03427">
    <property type="entry name" value="NUDIX_MTH1_Nudt1"/>
    <property type="match status" value="1"/>
</dbReference>
<comment type="subunit">
    <text evidence="3">Monomer.</text>
</comment>
<evidence type="ECO:0000256" key="14">
    <source>
        <dbReference type="ARBA" id="ARBA00030634"/>
    </source>
</evidence>
<comment type="catalytic activity">
    <reaction evidence="8">
        <text>2-oxo-dATP + H2O = 2-oxo-dAMP + diphosphate + H(+)</text>
        <dbReference type="Rhea" id="RHEA:31583"/>
        <dbReference type="ChEBI" id="CHEBI:15377"/>
        <dbReference type="ChEBI" id="CHEBI:15378"/>
        <dbReference type="ChEBI" id="CHEBI:33019"/>
        <dbReference type="ChEBI" id="CHEBI:63212"/>
        <dbReference type="ChEBI" id="CHEBI:77897"/>
        <dbReference type="EC" id="3.6.1.56"/>
    </reaction>
    <physiologicalReaction direction="left-to-right" evidence="8">
        <dbReference type="Rhea" id="RHEA:31584"/>
    </physiologicalReaction>
</comment>
<evidence type="ECO:0000256" key="5">
    <source>
        <dbReference type="ARBA" id="ARBA00022801"/>
    </source>
</evidence>
<comment type="catalytic activity">
    <reaction evidence="9">
        <text>8-oxo-dGTP + H2O = 8-oxo-dGMP + diphosphate + H(+)</text>
        <dbReference type="Rhea" id="RHEA:31575"/>
        <dbReference type="ChEBI" id="CHEBI:15377"/>
        <dbReference type="ChEBI" id="CHEBI:15378"/>
        <dbReference type="ChEBI" id="CHEBI:33019"/>
        <dbReference type="ChEBI" id="CHEBI:63224"/>
        <dbReference type="ChEBI" id="CHEBI:77896"/>
    </reaction>
    <physiologicalReaction direction="left-to-right" evidence="9">
        <dbReference type="Rhea" id="RHEA:31576"/>
    </physiologicalReaction>
</comment>
<comment type="function">
    <text evidence="21">Oxidized purine nucleoside triphosphate hydrolase which is a prominent sanitizer of the oxidized nucleotide pool. Catalyzes the hydrolysis of 2-oxo-dATP (2-hydroxy-dATP) into 2-oxo-dAMP. Also has a significant hydrolase activity toward 2-oxo-ATP, 8-oxo-dGTP and 8-oxo-dATP. Through the hydrolysis of oxidized purine nucleoside triphosphates, prevents their incorporation into DNA and the subsequent transversions A:T to C:G and G:C to T:A. Also catalyzes the hydrolysis of methylated purine nucleoside triphosphate preventing their integration into DNA. Through this antimutagenic activity protects cells from oxidative stress.</text>
</comment>
<dbReference type="Pfam" id="PF00293">
    <property type="entry name" value="NUDIX"/>
    <property type="match status" value="1"/>
</dbReference>
<dbReference type="Proteomes" id="UP000051952">
    <property type="component" value="Unassembled WGS sequence"/>
</dbReference>
<evidence type="ECO:0000256" key="15">
    <source>
        <dbReference type="ARBA" id="ARBA00030682"/>
    </source>
</evidence>
<dbReference type="PROSITE" id="PS51462">
    <property type="entry name" value="NUDIX"/>
    <property type="match status" value="1"/>
</dbReference>
<dbReference type="PANTHER" id="PTHR43758">
    <property type="entry name" value="7,8-DIHYDRO-8-OXOGUANINE TRIPHOSPHATASE"/>
    <property type="match status" value="1"/>
</dbReference>
<dbReference type="OrthoDB" id="447842at2759"/>
<evidence type="ECO:0000259" key="22">
    <source>
        <dbReference type="PROSITE" id="PS51462"/>
    </source>
</evidence>
<accession>A0A0S4ISN1</accession>
<dbReference type="EC" id="3.6.1.56" evidence="11"/>
<evidence type="ECO:0000256" key="11">
    <source>
        <dbReference type="ARBA" id="ARBA00026103"/>
    </source>
</evidence>
<proteinExistence type="inferred from homology"/>
<evidence type="ECO:0000256" key="8">
    <source>
        <dbReference type="ARBA" id="ARBA00024459"/>
    </source>
</evidence>
<evidence type="ECO:0000256" key="6">
    <source>
        <dbReference type="ARBA" id="ARBA00022842"/>
    </source>
</evidence>
<evidence type="ECO:0000256" key="20">
    <source>
        <dbReference type="ARBA" id="ARBA00049032"/>
    </source>
</evidence>
<protein>
    <recommendedName>
        <fullName evidence="12">Oxidized purine nucleoside triphosphate hydrolase</fullName>
        <ecNumber evidence="11">3.6.1.56</ecNumber>
    </recommendedName>
    <alternativeName>
        <fullName evidence="16">2-hydroxy-dATP diphosphatase</fullName>
    </alternativeName>
    <alternativeName>
        <fullName evidence="15">7,8-dihydro-8-oxoguanine triphosphatase</fullName>
    </alternativeName>
    <alternativeName>
        <fullName evidence="14">8-oxo-dGTPase</fullName>
    </alternativeName>
    <alternativeName>
        <fullName evidence="17">Methylated purine nucleoside triphosphate hydrolase</fullName>
    </alternativeName>
    <alternativeName>
        <fullName evidence="13">Nucleoside diphosphate-linked moiety X motif 1</fullName>
    </alternativeName>
</protein>
<evidence type="ECO:0000256" key="13">
    <source>
        <dbReference type="ARBA" id="ARBA00029673"/>
    </source>
</evidence>
<comment type="catalytic activity">
    <reaction evidence="18">
        <text>N(6)-methyl-ATP + H2O = N(6)-methyl-AMP + diphosphate + H(+)</text>
        <dbReference type="Rhea" id="RHEA:67608"/>
        <dbReference type="ChEBI" id="CHEBI:15377"/>
        <dbReference type="ChEBI" id="CHEBI:15378"/>
        <dbReference type="ChEBI" id="CHEBI:33019"/>
        <dbReference type="ChEBI" id="CHEBI:144842"/>
        <dbReference type="ChEBI" id="CHEBI:172873"/>
    </reaction>
    <physiologicalReaction direction="left-to-right" evidence="18">
        <dbReference type="Rhea" id="RHEA:67609"/>
    </physiologicalReaction>
</comment>
<sequence length="274" mass="31147">MTAEKDLNMTCRDALFKRFFETLQPGDDLADGARPSATTCSELACSSPKRMTMIYLLKQTTQEVLLGHKARGFGAGNWNAFGGKVEYDEDVSLSSSAARELEEESGLVFPRGGDDLEHVGVLYFRYPQQSDPKKEYLEVHLFAVNIDTTPPVSLEALTESDEMNPIQWFPIEHVPLEKMWCDDKFWLKPLLTGLCEVWGIANPQQSQHKRLTTSFRLACFFQFFEMNRIDYFNIVTTTNQSSDDDCRDDKVLLVDCALVELQTVYQEQRAIALG</sequence>
<comment type="catalytic activity">
    <reaction evidence="10">
        <text>2-oxo-ATP + H2O = 2-oxo-AMP + diphosphate + H(+)</text>
        <dbReference type="Rhea" id="RHEA:67392"/>
        <dbReference type="ChEBI" id="CHEBI:15377"/>
        <dbReference type="ChEBI" id="CHEBI:15378"/>
        <dbReference type="ChEBI" id="CHEBI:33019"/>
        <dbReference type="ChEBI" id="CHEBI:71395"/>
        <dbReference type="ChEBI" id="CHEBI:172878"/>
    </reaction>
    <physiologicalReaction direction="left-to-right" evidence="10">
        <dbReference type="Rhea" id="RHEA:67393"/>
    </physiologicalReaction>
</comment>
<evidence type="ECO:0000256" key="17">
    <source>
        <dbReference type="ARBA" id="ARBA00032071"/>
    </source>
</evidence>
<evidence type="ECO:0000256" key="18">
    <source>
        <dbReference type="ARBA" id="ARBA00048002"/>
    </source>
</evidence>
<dbReference type="InterPro" id="IPR015797">
    <property type="entry name" value="NUDIX_hydrolase-like_dom_sf"/>
</dbReference>
<keyword evidence="24" id="KW-1185">Reference proteome</keyword>
<dbReference type="AlphaFoldDB" id="A0A0S4ISN1"/>
<evidence type="ECO:0000256" key="10">
    <source>
        <dbReference type="ARBA" id="ARBA00024596"/>
    </source>
</evidence>
<evidence type="ECO:0000256" key="9">
    <source>
        <dbReference type="ARBA" id="ARBA00024486"/>
    </source>
</evidence>
<dbReference type="InterPro" id="IPR000086">
    <property type="entry name" value="NUDIX_hydrolase_dom"/>
</dbReference>
<evidence type="ECO:0000313" key="23">
    <source>
        <dbReference type="EMBL" id="CUF60085.1"/>
    </source>
</evidence>
<evidence type="ECO:0000256" key="1">
    <source>
        <dbReference type="ARBA" id="ARBA00001946"/>
    </source>
</evidence>
<dbReference type="Gene3D" id="3.90.79.10">
    <property type="entry name" value="Nucleoside Triphosphate Pyrophosphohydrolase"/>
    <property type="match status" value="1"/>
</dbReference>
<comment type="catalytic activity">
    <reaction evidence="19">
        <text>O(6)-methyl-dGTP + H2O = O(6)-methyl-dGMP + diphosphate + H(+)</text>
        <dbReference type="Rhea" id="RHEA:67600"/>
        <dbReference type="ChEBI" id="CHEBI:15377"/>
        <dbReference type="ChEBI" id="CHEBI:15378"/>
        <dbReference type="ChEBI" id="CHEBI:33019"/>
        <dbReference type="ChEBI" id="CHEBI:169974"/>
        <dbReference type="ChEBI" id="CHEBI:169975"/>
    </reaction>
    <physiologicalReaction direction="left-to-right" evidence="19">
        <dbReference type="Rhea" id="RHEA:67601"/>
    </physiologicalReaction>
</comment>
<gene>
    <name evidence="23" type="ORF">BSAL_63930</name>
</gene>
<keyword evidence="4" id="KW-0479">Metal-binding</keyword>
<evidence type="ECO:0000256" key="16">
    <source>
        <dbReference type="ARBA" id="ARBA00031927"/>
    </source>
</evidence>
<comment type="similarity">
    <text evidence="2">Belongs to the Nudix hydrolase family.</text>
</comment>
<dbReference type="GO" id="GO:0008828">
    <property type="term" value="F:dATP diphosphatase activity"/>
    <property type="evidence" value="ECO:0007669"/>
    <property type="project" value="UniProtKB-EC"/>
</dbReference>
<dbReference type="VEuPathDB" id="TriTrypDB:BSAL_63930"/>
<evidence type="ECO:0000256" key="21">
    <source>
        <dbReference type="ARBA" id="ARBA00053094"/>
    </source>
</evidence>
<organism evidence="23 24">
    <name type="scientific">Bodo saltans</name>
    <name type="common">Flagellated protozoan</name>
    <dbReference type="NCBI Taxonomy" id="75058"/>
    <lineage>
        <taxon>Eukaryota</taxon>
        <taxon>Discoba</taxon>
        <taxon>Euglenozoa</taxon>
        <taxon>Kinetoplastea</taxon>
        <taxon>Metakinetoplastina</taxon>
        <taxon>Eubodonida</taxon>
        <taxon>Bodonidae</taxon>
        <taxon>Bodo</taxon>
    </lineage>
</organism>
<dbReference type="PANTHER" id="PTHR43758:SF2">
    <property type="entry name" value="OXIDIZED PURINE NUCLEOSIDE TRIPHOSPHATE HYDROLASE"/>
    <property type="match status" value="1"/>
</dbReference>
<dbReference type="SUPFAM" id="SSF55811">
    <property type="entry name" value="Nudix"/>
    <property type="match status" value="1"/>
</dbReference>
<dbReference type="InterPro" id="IPR003563">
    <property type="entry name" value="8ODP"/>
</dbReference>
<keyword evidence="5 23" id="KW-0378">Hydrolase</keyword>
<dbReference type="GO" id="GO:0008413">
    <property type="term" value="F:8-oxo-7,8-dihydroguanosine triphosphate pyrophosphatase activity"/>
    <property type="evidence" value="ECO:0007669"/>
    <property type="project" value="InterPro"/>
</dbReference>
<evidence type="ECO:0000256" key="4">
    <source>
        <dbReference type="ARBA" id="ARBA00022723"/>
    </source>
</evidence>
<evidence type="ECO:0000256" key="3">
    <source>
        <dbReference type="ARBA" id="ARBA00011245"/>
    </source>
</evidence>
<reference evidence="24" key="1">
    <citation type="submission" date="2015-09" db="EMBL/GenBank/DDBJ databases">
        <authorList>
            <consortium name="Pathogen Informatics"/>
        </authorList>
    </citation>
    <scope>NUCLEOTIDE SEQUENCE [LARGE SCALE GENOMIC DNA]</scope>
    <source>
        <strain evidence="24">Lake Konstanz</strain>
    </source>
</reference>